<dbReference type="Proteomes" id="UP001065593">
    <property type="component" value="Unassembled WGS sequence"/>
</dbReference>
<dbReference type="PROSITE" id="PS51257">
    <property type="entry name" value="PROKAR_LIPOPROTEIN"/>
    <property type="match status" value="1"/>
</dbReference>
<comment type="caution">
    <text evidence="3">The sequence shown here is derived from an EMBL/GenBank/DDBJ whole genome shotgun (WGS) entry which is preliminary data.</text>
</comment>
<gene>
    <name evidence="3" type="ORF">LYSBPC_01360</name>
</gene>
<sequence length="169" mass="19999">MRKFSFFLILFLLLYGCANNNVNKTSKNTDFEKKITNLEEENNNLKEENNALKEKINNIENITNDQFREAINTSLKFIDAMNNLDYEYLEKNINPKIKINRDKQIFIDENNSESGFLKADYSKLEYRGYHLDNNKILIFFGQANLEANVELEITIKEENNKYTIDAYRN</sequence>
<dbReference type="EMBL" id="BRZA01000001">
    <property type="protein sequence ID" value="GLC87009.1"/>
    <property type="molecule type" value="Genomic_DNA"/>
</dbReference>
<proteinExistence type="predicted"/>
<keyword evidence="2" id="KW-0732">Signal</keyword>
<accession>A0ABQ5NF46</accession>
<reference evidence="3" key="1">
    <citation type="submission" date="2022-08" db="EMBL/GenBank/DDBJ databases">
        <title>Draft genome sequence of Lysinibacillus sp. strain KH24.</title>
        <authorList>
            <person name="Kanbe H."/>
            <person name="Itoh H."/>
        </authorList>
    </citation>
    <scope>NUCLEOTIDE SEQUENCE</scope>
    <source>
        <strain evidence="3">KH24</strain>
    </source>
</reference>
<evidence type="ECO:0000313" key="4">
    <source>
        <dbReference type="Proteomes" id="UP001065593"/>
    </source>
</evidence>
<organism evidence="3 4">
    <name type="scientific">Lysinibacillus piscis</name>
    <dbReference type="NCBI Taxonomy" id="2518931"/>
    <lineage>
        <taxon>Bacteria</taxon>
        <taxon>Bacillati</taxon>
        <taxon>Bacillota</taxon>
        <taxon>Bacilli</taxon>
        <taxon>Bacillales</taxon>
        <taxon>Bacillaceae</taxon>
        <taxon>Lysinibacillus</taxon>
    </lineage>
</organism>
<evidence type="ECO:0008006" key="5">
    <source>
        <dbReference type="Google" id="ProtNLM"/>
    </source>
</evidence>
<evidence type="ECO:0000313" key="3">
    <source>
        <dbReference type="EMBL" id="GLC87009.1"/>
    </source>
</evidence>
<evidence type="ECO:0000256" key="2">
    <source>
        <dbReference type="SAM" id="SignalP"/>
    </source>
</evidence>
<dbReference type="RefSeq" id="WP_264986744.1">
    <property type="nucleotide sequence ID" value="NZ_BRZA01000001.1"/>
</dbReference>
<keyword evidence="1" id="KW-0175">Coiled coil</keyword>
<protein>
    <recommendedName>
        <fullName evidence="5">Lipoprotein</fullName>
    </recommendedName>
</protein>
<keyword evidence="4" id="KW-1185">Reference proteome</keyword>
<name>A0ABQ5NF46_9BACI</name>
<feature type="signal peptide" evidence="2">
    <location>
        <begin position="1"/>
        <end position="20"/>
    </location>
</feature>
<evidence type="ECO:0000256" key="1">
    <source>
        <dbReference type="SAM" id="Coils"/>
    </source>
</evidence>
<feature type="chain" id="PRO_5047125494" description="Lipoprotein" evidence="2">
    <location>
        <begin position="21"/>
        <end position="169"/>
    </location>
</feature>
<feature type="coiled-coil region" evidence="1">
    <location>
        <begin position="21"/>
        <end position="65"/>
    </location>
</feature>